<dbReference type="SMART" id="SM00287">
    <property type="entry name" value="SH3b"/>
    <property type="match status" value="2"/>
</dbReference>
<comment type="caution">
    <text evidence="3">The sequence shown here is derived from an EMBL/GenBank/DDBJ whole genome shotgun (WGS) entry which is preliminary data.</text>
</comment>
<feature type="signal peptide" evidence="1">
    <location>
        <begin position="1"/>
        <end position="29"/>
    </location>
</feature>
<evidence type="ECO:0000259" key="2">
    <source>
        <dbReference type="PROSITE" id="PS51781"/>
    </source>
</evidence>
<keyword evidence="4" id="KW-1185">Reference proteome</keyword>
<dbReference type="EMBL" id="JABJVM010000009">
    <property type="protein sequence ID" value="MBA3926654.1"/>
    <property type="molecule type" value="Genomic_DNA"/>
</dbReference>
<dbReference type="AlphaFoldDB" id="A0A7W1T769"/>
<dbReference type="InterPro" id="IPR052354">
    <property type="entry name" value="Cell_Wall_Dynamics_Protein"/>
</dbReference>
<proteinExistence type="predicted"/>
<name>A0A7W1T769_9LIST</name>
<reference evidence="3 4" key="1">
    <citation type="submission" date="2020-08" db="EMBL/GenBank/DDBJ databases">
        <title>Listeria ohnekaius sp. nov. and Listeria portnoyii sp. nov. isolated from non-agricultural and natural environments.</title>
        <authorList>
            <person name="Weller D."/>
            <person name="Belias A.M."/>
            <person name="Liao J."/>
            <person name="Guo S."/>
            <person name="Orsi R.H."/>
            <person name="Wiedmann M."/>
        </authorList>
    </citation>
    <scope>NUCLEOTIDE SEQUENCE [LARGE SCALE GENOMIC DNA]</scope>
    <source>
        <strain evidence="3 4">FSL W9-0585</strain>
    </source>
</reference>
<dbReference type="PROSITE" id="PS51781">
    <property type="entry name" value="SH3B"/>
    <property type="match status" value="2"/>
</dbReference>
<gene>
    <name evidence="3" type="ORF">HPK16_09915</name>
</gene>
<dbReference type="Gene3D" id="2.30.30.40">
    <property type="entry name" value="SH3 Domains"/>
    <property type="match status" value="2"/>
</dbReference>
<evidence type="ECO:0000313" key="3">
    <source>
        <dbReference type="EMBL" id="MBA3926654.1"/>
    </source>
</evidence>
<evidence type="ECO:0000313" key="4">
    <source>
        <dbReference type="Proteomes" id="UP000548787"/>
    </source>
</evidence>
<feature type="domain" description="SH3b" evidence="2">
    <location>
        <begin position="146"/>
        <end position="208"/>
    </location>
</feature>
<sequence length="208" mass="22158">MMNNVLNNKTTKMVAAAGLALTLAFTTVAAGAFTAEAATQTTYYTAKPQMVTVKSAVNVRAGENTGSKVLGTLKKGEKVYFVKDDYGWSKVTYKGKTGYVGTRFLNVPGKQVDTAKKVAPAVKPAPTKVAPKAKVAPKTAPVVKKATTKTVTAKSTVYVRAGQSKTSKILGTLKKGEKVTFVEDNYGWSKVIYKGQTGYVGTQFLNVK</sequence>
<dbReference type="Proteomes" id="UP000548787">
    <property type="component" value="Unassembled WGS sequence"/>
</dbReference>
<feature type="domain" description="SH3b" evidence="2">
    <location>
        <begin position="46"/>
        <end position="109"/>
    </location>
</feature>
<dbReference type="InterPro" id="IPR003646">
    <property type="entry name" value="SH3-like_bac-type"/>
</dbReference>
<dbReference type="PANTHER" id="PTHR34408">
    <property type="entry name" value="FAMILY PROTEIN, PUTATIVE-RELATED"/>
    <property type="match status" value="1"/>
</dbReference>
<dbReference type="PANTHER" id="PTHR34408:SF1">
    <property type="entry name" value="GLYCOSYL HYDROLASE FAMILY 19 DOMAIN-CONTAINING PROTEIN HI_1415"/>
    <property type="match status" value="1"/>
</dbReference>
<dbReference type="Pfam" id="PF08239">
    <property type="entry name" value="SH3_3"/>
    <property type="match status" value="2"/>
</dbReference>
<evidence type="ECO:0000256" key="1">
    <source>
        <dbReference type="SAM" id="SignalP"/>
    </source>
</evidence>
<protein>
    <submittedName>
        <fullName evidence="3">SH3 domain-containing protein</fullName>
    </submittedName>
</protein>
<feature type="chain" id="PRO_5039583908" evidence="1">
    <location>
        <begin position="30"/>
        <end position="208"/>
    </location>
</feature>
<accession>A0A7W1T769</accession>
<organism evidence="3 4">
    <name type="scientific">Listeria rustica</name>
    <dbReference type="NCBI Taxonomy" id="2713503"/>
    <lineage>
        <taxon>Bacteria</taxon>
        <taxon>Bacillati</taxon>
        <taxon>Bacillota</taxon>
        <taxon>Bacilli</taxon>
        <taxon>Bacillales</taxon>
        <taxon>Listeriaceae</taxon>
        <taxon>Listeria</taxon>
    </lineage>
</organism>
<keyword evidence="1" id="KW-0732">Signal</keyword>